<feature type="region of interest" description="Disordered" evidence="1">
    <location>
        <begin position="1"/>
        <end position="29"/>
    </location>
</feature>
<dbReference type="InterPro" id="IPR003959">
    <property type="entry name" value="ATPase_AAA_core"/>
</dbReference>
<dbReference type="Proteomes" id="UP001396898">
    <property type="component" value="Unassembled WGS sequence"/>
</dbReference>
<dbReference type="PANTHER" id="PTHR46411">
    <property type="entry name" value="FAMILY ATPASE, PUTATIVE-RELATED"/>
    <property type="match status" value="1"/>
</dbReference>
<dbReference type="InterPro" id="IPR054289">
    <property type="entry name" value="DUF7025"/>
</dbReference>
<protein>
    <recommendedName>
        <fullName evidence="2">AAA+ ATPase domain-containing protein</fullName>
    </recommendedName>
</protein>
<keyword evidence="4" id="KW-1185">Reference proteome</keyword>
<name>A0ABR1R0P3_9PEZI</name>
<feature type="region of interest" description="Disordered" evidence="1">
    <location>
        <begin position="46"/>
        <end position="76"/>
    </location>
</feature>
<organism evidence="3 4">
    <name type="scientific">Apiospora marii</name>
    <dbReference type="NCBI Taxonomy" id="335849"/>
    <lineage>
        <taxon>Eukaryota</taxon>
        <taxon>Fungi</taxon>
        <taxon>Dikarya</taxon>
        <taxon>Ascomycota</taxon>
        <taxon>Pezizomycotina</taxon>
        <taxon>Sordariomycetes</taxon>
        <taxon>Xylariomycetidae</taxon>
        <taxon>Amphisphaeriales</taxon>
        <taxon>Apiosporaceae</taxon>
        <taxon>Apiospora</taxon>
    </lineage>
</organism>
<dbReference type="Pfam" id="PF22942">
    <property type="entry name" value="DUF7025"/>
    <property type="match status" value="1"/>
</dbReference>
<feature type="region of interest" description="Disordered" evidence="1">
    <location>
        <begin position="411"/>
        <end position="431"/>
    </location>
</feature>
<dbReference type="SUPFAM" id="SSF52540">
    <property type="entry name" value="P-loop containing nucleoside triphosphate hydrolases"/>
    <property type="match status" value="1"/>
</dbReference>
<feature type="compositionally biased region" description="Basic and acidic residues" evidence="1">
    <location>
        <begin position="411"/>
        <end position="424"/>
    </location>
</feature>
<feature type="compositionally biased region" description="Basic and acidic residues" evidence="1">
    <location>
        <begin position="896"/>
        <end position="911"/>
    </location>
</feature>
<evidence type="ECO:0000313" key="4">
    <source>
        <dbReference type="Proteomes" id="UP001396898"/>
    </source>
</evidence>
<gene>
    <name evidence="3" type="ORF">PG991_016140</name>
</gene>
<sequence length="951" mass="108167">MEDRTGSKSPAPSSAERPSHQIEQDQYTSLTERLVELENLVKSLVDKSARDEDATVESDSTSNSSEEDESEIGSNPTVEVLQLPDDGLHGIGYTVTSAELRRCAIAVFYEEMHFNKVVKRDMGGLRNDVLDKTLPSCIVIQSPKILGLLTQISGMTFRGNRKAFLPPFKLFMAHWNSIKEKVANLRKSYNHRSAVSMDGGGDAKKLPEPDVSEVTNDNEPDHETVKHLELFVTVFETHVSYTLTLRQRIRNRELQKICFSDLWHLFNPGDLVFNHVSSKSTRSYAYKVFCVSGGRRDATDTDDIYRKVSQQLNPLLLQVLFWEYDGSKITPVMHELQIQPYSGEKLITDLAYFPKQFAADESRTKDLLDRGRHFINSRYGHAMYEESVSHDGQFVEGEFFVDFKSGYESDNRDITRPRQDDIELPRPSSDETEYYQNRVVSTPTRRYLFQEDEEVDVARCEEFLKGDSFPGSRPDEEIKEMDDEHVLLLPDYVVGYSLRTKEWYELTVRHVRLLSPSKQQREKPFESLVIPPEYKGLLKAMVEDHTGSQSTKQNAASGRDIDLVSGKGRGLIIFLYGPPGVGKTSTAETIAAYTTPPRPLYPITCGDLGTTPEQIQQRLQSHFRLAHRWNCVLLLDEADVYLVERDINDLKRNGIVSVFLRTLEYYSGILFLTSNREDSIDEAFKSRIHVALHYKRIDSDGNTKIWNIMLDRIEQTDRDTDKKLPIAFNREKLLAWAKKHFARHEAENSDDPGASKFSTWNGRQIRNAFQTAIALASYDRLEKLGEEGLSPEQAMKKSRWRKVHLLPSHFDRVEKVVNEFQQYLNDVRKPDHVRAQARGLRNDGWGGQPQQPSSAYPSRGNAKGSYAPLATGPNGRPALRDPRQNPPKPTMRPVKASKEVPPRAAETRPADLEPDVEEVNEAYDDPYGDGSDSEEEQEVYNPSGGETDAEG</sequence>
<evidence type="ECO:0000259" key="2">
    <source>
        <dbReference type="SMART" id="SM00382"/>
    </source>
</evidence>
<dbReference type="InterPro" id="IPR056599">
    <property type="entry name" value="AAA_lid_fung"/>
</dbReference>
<reference evidence="3 4" key="1">
    <citation type="submission" date="2023-01" db="EMBL/GenBank/DDBJ databases">
        <title>Analysis of 21 Apiospora genomes using comparative genomics revels a genus with tremendous synthesis potential of carbohydrate active enzymes and secondary metabolites.</title>
        <authorList>
            <person name="Sorensen T."/>
        </authorList>
    </citation>
    <scope>NUCLEOTIDE SEQUENCE [LARGE SCALE GENOMIC DNA]</scope>
    <source>
        <strain evidence="3 4">CBS 20057</strain>
    </source>
</reference>
<dbReference type="SMART" id="SM00382">
    <property type="entry name" value="AAA"/>
    <property type="match status" value="1"/>
</dbReference>
<proteinExistence type="predicted"/>
<evidence type="ECO:0000313" key="3">
    <source>
        <dbReference type="EMBL" id="KAK7994552.1"/>
    </source>
</evidence>
<dbReference type="Gene3D" id="3.40.50.300">
    <property type="entry name" value="P-loop containing nucleotide triphosphate hydrolases"/>
    <property type="match status" value="1"/>
</dbReference>
<accession>A0ABR1R0P3</accession>
<dbReference type="Pfam" id="PF00004">
    <property type="entry name" value="AAA"/>
    <property type="match status" value="1"/>
</dbReference>
<feature type="domain" description="AAA+ ATPase" evidence="2">
    <location>
        <begin position="569"/>
        <end position="698"/>
    </location>
</feature>
<dbReference type="InterPro" id="IPR003593">
    <property type="entry name" value="AAA+_ATPase"/>
</dbReference>
<dbReference type="PANTHER" id="PTHR46411:SF2">
    <property type="entry name" value="AAA+ ATPASE DOMAIN-CONTAINING PROTEIN"/>
    <property type="match status" value="1"/>
</dbReference>
<dbReference type="Pfam" id="PF23232">
    <property type="entry name" value="AAA_lid_13"/>
    <property type="match status" value="1"/>
</dbReference>
<feature type="region of interest" description="Disordered" evidence="1">
    <location>
        <begin position="839"/>
        <end position="951"/>
    </location>
</feature>
<dbReference type="InterPro" id="IPR027417">
    <property type="entry name" value="P-loop_NTPase"/>
</dbReference>
<dbReference type="EMBL" id="JAQQWI010000024">
    <property type="protein sequence ID" value="KAK7994552.1"/>
    <property type="molecule type" value="Genomic_DNA"/>
</dbReference>
<evidence type="ECO:0000256" key="1">
    <source>
        <dbReference type="SAM" id="MobiDB-lite"/>
    </source>
</evidence>
<comment type="caution">
    <text evidence="3">The sequence shown here is derived from an EMBL/GenBank/DDBJ whole genome shotgun (WGS) entry which is preliminary data.</text>
</comment>
<feature type="compositionally biased region" description="Acidic residues" evidence="1">
    <location>
        <begin position="912"/>
        <end position="938"/>
    </location>
</feature>
<feature type="region of interest" description="Disordered" evidence="1">
    <location>
        <begin position="194"/>
        <end position="219"/>
    </location>
</feature>
<dbReference type="CDD" id="cd19481">
    <property type="entry name" value="RecA-like_protease"/>
    <property type="match status" value="1"/>
</dbReference>